<dbReference type="AlphaFoldDB" id="A0A0P0YT54"/>
<reference evidence="2" key="2">
    <citation type="journal article" date="2015" name="Sci. Rep.">
        <title>Genetic analysis of capsular polysaccharide synthesis gene clusters in 79 capsular types of Klebsiella spp.</title>
        <authorList>
            <person name="Pan Y.J."/>
            <person name="Lin T.L."/>
            <person name="Chen C.T."/>
            <person name="Chen Y.Y."/>
            <person name="Hsieh P.F."/>
            <person name="Hsu C.R."/>
            <person name="Wu M.C."/>
            <person name="Wang J.T."/>
        </authorList>
    </citation>
    <scope>NUCLEOTIDE SEQUENCE</scope>
    <source>
        <strain evidence="2">264</strain>
    </source>
</reference>
<evidence type="ECO:0000313" key="2">
    <source>
        <dbReference type="EMBL" id="BAT24251.1"/>
    </source>
</evidence>
<dbReference type="SUPFAM" id="SSF53756">
    <property type="entry name" value="UDP-Glycosyltransferase/glycogen phosphorylase"/>
    <property type="match status" value="1"/>
</dbReference>
<dbReference type="PANTHER" id="PTHR45947">
    <property type="entry name" value="SULFOQUINOVOSYL TRANSFERASE SQD2"/>
    <property type="match status" value="1"/>
</dbReference>
<organism evidence="2">
    <name type="scientific">Klebsiella sp. 264(1)</name>
    <dbReference type="NCBI Taxonomy" id="1497835"/>
    <lineage>
        <taxon>Bacteria</taxon>
        <taxon>Pseudomonadati</taxon>
        <taxon>Pseudomonadota</taxon>
        <taxon>Gammaproteobacteria</taxon>
        <taxon>Enterobacterales</taxon>
        <taxon>Enterobacteriaceae</taxon>
        <taxon>Klebsiella/Raoultella group</taxon>
        <taxon>Klebsiella</taxon>
    </lineage>
</organism>
<evidence type="ECO:0000259" key="1">
    <source>
        <dbReference type="Pfam" id="PF00534"/>
    </source>
</evidence>
<name>A0A0P0YT54_9ENTR</name>
<dbReference type="CDD" id="cd03804">
    <property type="entry name" value="GT4_WbaZ-like"/>
    <property type="match status" value="1"/>
</dbReference>
<reference evidence="2" key="1">
    <citation type="submission" date="2014-04" db="EMBL/GenBank/DDBJ databases">
        <authorList>
            <person name="Harrison E."/>
        </authorList>
    </citation>
    <scope>NUCLEOTIDE SEQUENCE</scope>
    <source>
        <strain evidence="2">264</strain>
    </source>
</reference>
<dbReference type="Gene3D" id="3.40.50.2000">
    <property type="entry name" value="Glycogen Phosphorylase B"/>
    <property type="match status" value="2"/>
</dbReference>
<dbReference type="EMBL" id="AB924603">
    <property type="protein sequence ID" value="BAT24251.1"/>
    <property type="molecule type" value="Genomic_DNA"/>
</dbReference>
<gene>
    <name evidence="2" type="primary">wbaZ</name>
</gene>
<proteinExistence type="predicted"/>
<accession>A0A0P0YT54</accession>
<feature type="domain" description="Glycosyl transferase family 1" evidence="1">
    <location>
        <begin position="199"/>
        <end position="350"/>
    </location>
</feature>
<dbReference type="PANTHER" id="PTHR45947:SF3">
    <property type="entry name" value="SULFOQUINOVOSYL TRANSFERASE SQD2"/>
    <property type="match status" value="1"/>
</dbReference>
<dbReference type="InterPro" id="IPR050194">
    <property type="entry name" value="Glycosyltransferase_grp1"/>
</dbReference>
<keyword evidence="2" id="KW-0808">Transferase</keyword>
<protein>
    <submittedName>
        <fullName evidence="2">Glycosyl transferase</fullName>
    </submittedName>
</protein>
<dbReference type="Pfam" id="PF00534">
    <property type="entry name" value="Glycos_transf_1"/>
    <property type="match status" value="1"/>
</dbReference>
<sequence length="384" mass="43714">MSNKMNVGIIADWLVSYAGAERVIQEMIDIYPDSKLYAVIDFLSNNARENFHGKRAETTFIQKMPFSKTSYQKYLPLMPLAIEQLDVSEHEILLSSSHAVAKGILSGPDQLHISYVHSPIRYAWDLQHQYLRESNLDKSLKGLIAKYLLHKIRMWDYRTANGVDYFVANSNFIARRIKKVYGRHADVIYPPVNVERFPLKSTKDDFYFTASRLVPYKRIDLIVEAFSQMPNKRLVVIGDGPEMSKIKAKAASNIEILGYQKDDVMLECMQNAKAFVFAAEEDFGITPVEAQACGTPVIAFGKGGGLETVRPYGTNNPTGVFFDKQSVTDIINAVLQFECLADEIDPVDCRQNSLRFSSEVFKKTMSDYVESRWKEFKSTKTIIY</sequence>
<dbReference type="InterPro" id="IPR001296">
    <property type="entry name" value="Glyco_trans_1"/>
</dbReference>
<dbReference type="GO" id="GO:0016757">
    <property type="term" value="F:glycosyltransferase activity"/>
    <property type="evidence" value="ECO:0007669"/>
    <property type="project" value="InterPro"/>
</dbReference>